<dbReference type="GeneID" id="68288546"/>
<comment type="caution">
    <text evidence="6">The sequence shown here is derived from an EMBL/GenBank/DDBJ whole genome shotgun (WGS) entry which is preliminary data.</text>
</comment>
<dbReference type="Proteomes" id="UP000825890">
    <property type="component" value="Unassembled WGS sequence"/>
</dbReference>
<protein>
    <recommendedName>
        <fullName evidence="5">DUF6314 domain-containing protein</fullName>
    </recommendedName>
</protein>
<dbReference type="OrthoDB" id="66881at2759"/>
<dbReference type="AlphaFoldDB" id="A0A9P3CDX3"/>
<keyword evidence="3" id="KW-0274">FAD</keyword>
<dbReference type="InterPro" id="IPR020946">
    <property type="entry name" value="Flavin_mOase-like"/>
</dbReference>
<dbReference type="EMBL" id="BOLY01000002">
    <property type="protein sequence ID" value="GIZ39592.1"/>
    <property type="molecule type" value="Genomic_DNA"/>
</dbReference>
<dbReference type="PRINTS" id="PR00419">
    <property type="entry name" value="ADXRDTASE"/>
</dbReference>
<dbReference type="InterPro" id="IPR050346">
    <property type="entry name" value="FMO-like"/>
</dbReference>
<evidence type="ECO:0000313" key="6">
    <source>
        <dbReference type="EMBL" id="GIZ39592.1"/>
    </source>
</evidence>
<dbReference type="GO" id="GO:0050661">
    <property type="term" value="F:NADP binding"/>
    <property type="evidence" value="ECO:0007669"/>
    <property type="project" value="InterPro"/>
</dbReference>
<accession>A0A9P3CDX3</accession>
<dbReference type="PANTHER" id="PTHR23023">
    <property type="entry name" value="DIMETHYLANILINE MONOOXYGENASE"/>
    <property type="match status" value="1"/>
</dbReference>
<dbReference type="Pfam" id="PF19834">
    <property type="entry name" value="DUF6314"/>
    <property type="match status" value="1"/>
</dbReference>
<evidence type="ECO:0000256" key="1">
    <source>
        <dbReference type="ARBA" id="ARBA00009183"/>
    </source>
</evidence>
<name>A0A9P3CDX3_9PEZI</name>
<organism evidence="6 7">
    <name type="scientific">Cercospora kikuchii</name>
    <dbReference type="NCBI Taxonomy" id="84275"/>
    <lineage>
        <taxon>Eukaryota</taxon>
        <taxon>Fungi</taxon>
        <taxon>Dikarya</taxon>
        <taxon>Ascomycota</taxon>
        <taxon>Pezizomycotina</taxon>
        <taxon>Dothideomycetes</taxon>
        <taxon>Dothideomycetidae</taxon>
        <taxon>Mycosphaerellales</taxon>
        <taxon>Mycosphaerellaceae</taxon>
        <taxon>Cercospora</taxon>
    </lineage>
</organism>
<keyword evidence="7" id="KW-1185">Reference proteome</keyword>
<dbReference type="RefSeq" id="XP_044654079.1">
    <property type="nucleotide sequence ID" value="XM_044798144.1"/>
</dbReference>
<proteinExistence type="inferred from homology"/>
<evidence type="ECO:0000256" key="3">
    <source>
        <dbReference type="ARBA" id="ARBA00022827"/>
    </source>
</evidence>
<keyword evidence="4" id="KW-0560">Oxidoreductase</keyword>
<dbReference type="InterPro" id="IPR036188">
    <property type="entry name" value="FAD/NAD-bd_sf"/>
</dbReference>
<sequence>MAVKTVCIVGAGPSGLASAKVLLQSKSFHVTIFEKKDRIGGIWAIDQMSPHDGYLHPDILTNLSRFTVAFSDLDWNAIGLDSVPMFPKAWQVNQYLEAYRTKNIPSDCFRFRHHITKTEKTATSWRVTALDKEGREHIQDFNYLLIGSGFFSQPRPIKDNVPNVATGLKVKTMHSSEFRTLDDLFANRADVAEQKILMIGGGNSAGEAAAAVSQQLSDTSWSPGNGRKEQYKDCKIVHITPRPLYALPPYNPTDTSNVSFLPLDLKLYELSKRPPGPIVANAGQLTQAVKDMIHNALQAQIGGDQSDLGSSALVIPPSEPRSAVYVALSETYPEFVRSGLIEVHSGRVFEILDAEDGTCVAQVQGADSTLTIENVGAVIYATGYSPITAVDFLPLDVLERLQICPSSMRLPLILSGWQTMSEAVPEMAFIGFYEGPYWPMIEMQARFTAQRWLAEQHDCPIPRYEEPAALLKLREAMRDCSQFVPQYWFGDYLGYIEELATHLQLARNDGAFAEREGPISPARYLSAGDDEAQAKAIVQDLHNTWLSCTTQGKYVARATFRALQGKWRLNRNIDSRLSSFPSGVLEGEASFHPRSPTPDKSGEAFDLEYLYQETGVLRLQNGASMTARRSYVYRYSEAKDQLSIWFVKPESDLEVDYLFHNLQFAYPSEAKAQGACSASADHLCVEDMYWTKYSFPFTGISLRSFTTTHTVQGPSKDYTMVTQFSRPTSATVSI</sequence>
<evidence type="ECO:0000259" key="5">
    <source>
        <dbReference type="Pfam" id="PF19834"/>
    </source>
</evidence>
<dbReference type="InterPro" id="IPR045632">
    <property type="entry name" value="DUF6314"/>
</dbReference>
<evidence type="ECO:0000256" key="2">
    <source>
        <dbReference type="ARBA" id="ARBA00022630"/>
    </source>
</evidence>
<gene>
    <name evidence="6" type="ORF">CKM354_000297100</name>
</gene>
<dbReference type="Pfam" id="PF00743">
    <property type="entry name" value="FMO-like"/>
    <property type="match status" value="1"/>
</dbReference>
<dbReference type="SUPFAM" id="SSF51905">
    <property type="entry name" value="FAD/NAD(P)-binding domain"/>
    <property type="match status" value="1"/>
</dbReference>
<evidence type="ECO:0000256" key="4">
    <source>
        <dbReference type="ARBA" id="ARBA00023002"/>
    </source>
</evidence>
<feature type="domain" description="DUF6314" evidence="5">
    <location>
        <begin position="563"/>
        <end position="726"/>
    </location>
</feature>
<comment type="similarity">
    <text evidence="1">Belongs to the FMO family.</text>
</comment>
<dbReference type="Gene3D" id="3.50.50.60">
    <property type="entry name" value="FAD/NAD(P)-binding domain"/>
    <property type="match status" value="1"/>
</dbReference>
<evidence type="ECO:0000313" key="7">
    <source>
        <dbReference type="Proteomes" id="UP000825890"/>
    </source>
</evidence>
<dbReference type="GO" id="GO:0050660">
    <property type="term" value="F:flavin adenine dinucleotide binding"/>
    <property type="evidence" value="ECO:0007669"/>
    <property type="project" value="InterPro"/>
</dbReference>
<reference evidence="6 7" key="1">
    <citation type="submission" date="2021-01" db="EMBL/GenBank/DDBJ databases">
        <title>Cercospora kikuchii MAFF 305040 whole genome shotgun sequence.</title>
        <authorList>
            <person name="Kashiwa T."/>
            <person name="Suzuki T."/>
        </authorList>
    </citation>
    <scope>NUCLEOTIDE SEQUENCE [LARGE SCALE GENOMIC DNA]</scope>
    <source>
        <strain evidence="6 7">MAFF 305040</strain>
    </source>
</reference>
<keyword evidence="2" id="KW-0285">Flavoprotein</keyword>
<dbReference type="GO" id="GO:0004499">
    <property type="term" value="F:N,N-dimethylaniline monooxygenase activity"/>
    <property type="evidence" value="ECO:0007669"/>
    <property type="project" value="InterPro"/>
</dbReference>